<evidence type="ECO:0000256" key="7">
    <source>
        <dbReference type="ARBA" id="ARBA00022741"/>
    </source>
</evidence>
<dbReference type="GO" id="GO:0005886">
    <property type="term" value="C:plasma membrane"/>
    <property type="evidence" value="ECO:0007669"/>
    <property type="project" value="TreeGrafter"/>
</dbReference>
<keyword evidence="16" id="KW-1185">Reference proteome</keyword>
<dbReference type="GO" id="GO:0005524">
    <property type="term" value="F:ATP binding"/>
    <property type="evidence" value="ECO:0007669"/>
    <property type="project" value="UniProtKB-KW"/>
</dbReference>
<evidence type="ECO:0000256" key="5">
    <source>
        <dbReference type="ARBA" id="ARBA00022679"/>
    </source>
</evidence>
<dbReference type="Gene3D" id="1.10.287.130">
    <property type="match status" value="1"/>
</dbReference>
<dbReference type="EMBL" id="JABFCS010000001">
    <property type="protein sequence ID" value="NNU44251.1"/>
    <property type="molecule type" value="Genomic_DNA"/>
</dbReference>
<keyword evidence="4" id="KW-0597">Phosphoprotein</keyword>
<feature type="domain" description="HAMP" evidence="14">
    <location>
        <begin position="175"/>
        <end position="227"/>
    </location>
</feature>
<keyword evidence="12" id="KW-0472">Membrane</keyword>
<dbReference type="PANTHER" id="PTHR45436">
    <property type="entry name" value="SENSOR HISTIDINE KINASE YKOH"/>
    <property type="match status" value="1"/>
</dbReference>
<dbReference type="PANTHER" id="PTHR45436:SF14">
    <property type="entry name" value="SENSOR PROTEIN QSEC"/>
    <property type="match status" value="1"/>
</dbReference>
<keyword evidence="6" id="KW-0812">Transmembrane</keyword>
<evidence type="ECO:0000256" key="9">
    <source>
        <dbReference type="ARBA" id="ARBA00022840"/>
    </source>
</evidence>
<evidence type="ECO:0000313" key="15">
    <source>
        <dbReference type="EMBL" id="NNU44251.1"/>
    </source>
</evidence>
<dbReference type="Pfam" id="PF08521">
    <property type="entry name" value="2CSK_N"/>
    <property type="match status" value="1"/>
</dbReference>
<evidence type="ECO:0000259" key="13">
    <source>
        <dbReference type="PROSITE" id="PS50109"/>
    </source>
</evidence>
<gene>
    <name evidence="15" type="ORF">HK415_15440</name>
</gene>
<keyword evidence="10" id="KW-1133">Transmembrane helix</keyword>
<comment type="subcellular location">
    <subcellularLocation>
        <location evidence="2">Membrane</location>
        <topology evidence="2">Multi-pass membrane protein</topology>
    </subcellularLocation>
</comment>
<dbReference type="Gene3D" id="1.20.5.1040">
    <property type="entry name" value="Sensor protein qsec"/>
    <property type="match status" value="1"/>
</dbReference>
<evidence type="ECO:0000256" key="4">
    <source>
        <dbReference type="ARBA" id="ARBA00022553"/>
    </source>
</evidence>
<evidence type="ECO:0000256" key="11">
    <source>
        <dbReference type="ARBA" id="ARBA00023012"/>
    </source>
</evidence>
<dbReference type="InterPro" id="IPR004358">
    <property type="entry name" value="Sig_transdc_His_kin-like_C"/>
</dbReference>
<dbReference type="Pfam" id="PF00512">
    <property type="entry name" value="HisKA"/>
    <property type="match status" value="1"/>
</dbReference>
<dbReference type="SUPFAM" id="SSF55874">
    <property type="entry name" value="ATPase domain of HSP90 chaperone/DNA topoisomerase II/histidine kinase"/>
    <property type="match status" value="1"/>
</dbReference>
<evidence type="ECO:0000259" key="14">
    <source>
        <dbReference type="PROSITE" id="PS50885"/>
    </source>
</evidence>
<keyword evidence="11" id="KW-0902">Two-component regulatory system</keyword>
<dbReference type="AlphaFoldDB" id="A0A849KI25"/>
<dbReference type="SMART" id="SM00387">
    <property type="entry name" value="HATPase_c"/>
    <property type="match status" value="1"/>
</dbReference>
<dbReference type="EC" id="2.7.13.3" evidence="3"/>
<keyword evidence="7" id="KW-0547">Nucleotide-binding</keyword>
<sequence>MKRPASLQGRLLLLVLATSLAVWLGTAVMTWRDASHELDELLDGHLAQAAALLVAQQAGEHDDDERIDAPALHRYAPRVVFQVFHEGRLAMRSANAPAEPMVAGARKLQGFHTVVMAGERWRVFATRGAENDVQVFVGEHERSRRSILWAVLRSTMWPVAFALPLLALAGWWAVRQGVRPLHALGGTLAARKAGDLQPVQVADAPSEMQPMLDALNALFVRIGGLLEGERRFTGDAAHELRTPIAAIRAQAQVALGAGDAAQRRHALEATLAGCDRATRLVEQLLTLARLEAEGAVLQERVDLGQVVQRVVAELAPASLQKQQALEFDAATACTVSGDETLLAVLARNLVDNAIRYSPRGARIVVRVEGGSKEIALSVEDSGPGLPAEDLGRLGQRFFRVTGSEAVGSGLGWSIVQRIAAAHGARAQAQRSHALGGLAVRLEFPGAGAAPTGARA</sequence>
<dbReference type="InterPro" id="IPR003594">
    <property type="entry name" value="HATPase_dom"/>
</dbReference>
<dbReference type="InterPro" id="IPR005467">
    <property type="entry name" value="His_kinase_dom"/>
</dbReference>
<dbReference type="InterPro" id="IPR013727">
    <property type="entry name" value="2CSK_N"/>
</dbReference>
<dbReference type="InterPro" id="IPR050428">
    <property type="entry name" value="TCS_sensor_his_kinase"/>
</dbReference>
<evidence type="ECO:0000256" key="1">
    <source>
        <dbReference type="ARBA" id="ARBA00000085"/>
    </source>
</evidence>
<dbReference type="PRINTS" id="PR00344">
    <property type="entry name" value="BCTRLSENSOR"/>
</dbReference>
<comment type="catalytic activity">
    <reaction evidence="1">
        <text>ATP + protein L-histidine = ADP + protein N-phospho-L-histidine.</text>
        <dbReference type="EC" id="2.7.13.3"/>
    </reaction>
</comment>
<dbReference type="PROSITE" id="PS50885">
    <property type="entry name" value="HAMP"/>
    <property type="match status" value="1"/>
</dbReference>
<dbReference type="PROSITE" id="PS50109">
    <property type="entry name" value="HIS_KIN"/>
    <property type="match status" value="1"/>
</dbReference>
<reference evidence="15 16" key="1">
    <citation type="submission" date="2020-05" db="EMBL/GenBank/DDBJ databases">
        <authorList>
            <person name="Khan S.A."/>
            <person name="Jeon C.O."/>
            <person name="Chun B.H."/>
        </authorList>
    </citation>
    <scope>NUCLEOTIDE SEQUENCE [LARGE SCALE GENOMIC DNA]</scope>
    <source>
        <strain evidence="15 16">B156</strain>
    </source>
</reference>
<comment type="caution">
    <text evidence="15">The sequence shown here is derived from an EMBL/GenBank/DDBJ whole genome shotgun (WGS) entry which is preliminary data.</text>
</comment>
<dbReference type="InterPro" id="IPR036890">
    <property type="entry name" value="HATPase_C_sf"/>
</dbReference>
<protein>
    <recommendedName>
        <fullName evidence="3">histidine kinase</fullName>
        <ecNumber evidence="3">2.7.13.3</ecNumber>
    </recommendedName>
</protein>
<keyword evidence="5" id="KW-0808">Transferase</keyword>
<reference evidence="15 16" key="2">
    <citation type="submission" date="2020-06" db="EMBL/GenBank/DDBJ databases">
        <title>Ramlibacter rhizophilus sp. nov., isolated from rhizosphere soil of national flower Mugunghwa from South Korea.</title>
        <authorList>
            <person name="Zheng-Fei Y."/>
            <person name="Huan T."/>
        </authorList>
    </citation>
    <scope>NUCLEOTIDE SEQUENCE [LARGE SCALE GENOMIC DNA]</scope>
    <source>
        <strain evidence="15 16">B156</strain>
    </source>
</reference>
<evidence type="ECO:0000256" key="6">
    <source>
        <dbReference type="ARBA" id="ARBA00022692"/>
    </source>
</evidence>
<evidence type="ECO:0000256" key="8">
    <source>
        <dbReference type="ARBA" id="ARBA00022777"/>
    </source>
</evidence>
<accession>A0A849KI25</accession>
<dbReference type="Proteomes" id="UP000552954">
    <property type="component" value="Unassembled WGS sequence"/>
</dbReference>
<organism evidence="15 16">
    <name type="scientific">Ramlibacter montanisoli</name>
    <dbReference type="NCBI Taxonomy" id="2732512"/>
    <lineage>
        <taxon>Bacteria</taxon>
        <taxon>Pseudomonadati</taxon>
        <taxon>Pseudomonadota</taxon>
        <taxon>Betaproteobacteria</taxon>
        <taxon>Burkholderiales</taxon>
        <taxon>Comamonadaceae</taxon>
        <taxon>Ramlibacter</taxon>
    </lineage>
</organism>
<dbReference type="SUPFAM" id="SSF47384">
    <property type="entry name" value="Homodimeric domain of signal transducing histidine kinase"/>
    <property type="match status" value="1"/>
</dbReference>
<evidence type="ECO:0000256" key="12">
    <source>
        <dbReference type="ARBA" id="ARBA00023136"/>
    </source>
</evidence>
<evidence type="ECO:0000256" key="3">
    <source>
        <dbReference type="ARBA" id="ARBA00012438"/>
    </source>
</evidence>
<keyword evidence="9" id="KW-0067">ATP-binding</keyword>
<dbReference type="InterPro" id="IPR003660">
    <property type="entry name" value="HAMP_dom"/>
</dbReference>
<dbReference type="GO" id="GO:0000155">
    <property type="term" value="F:phosphorelay sensor kinase activity"/>
    <property type="evidence" value="ECO:0007669"/>
    <property type="project" value="InterPro"/>
</dbReference>
<dbReference type="CDD" id="cd00082">
    <property type="entry name" value="HisKA"/>
    <property type="match status" value="1"/>
</dbReference>
<evidence type="ECO:0000313" key="16">
    <source>
        <dbReference type="Proteomes" id="UP000552954"/>
    </source>
</evidence>
<dbReference type="InterPro" id="IPR036097">
    <property type="entry name" value="HisK_dim/P_sf"/>
</dbReference>
<name>A0A849KI25_9BURK</name>
<dbReference type="SMART" id="SM00388">
    <property type="entry name" value="HisKA"/>
    <property type="match status" value="1"/>
</dbReference>
<dbReference type="Pfam" id="PF02518">
    <property type="entry name" value="HATPase_c"/>
    <property type="match status" value="1"/>
</dbReference>
<keyword evidence="8 15" id="KW-0418">Kinase</keyword>
<feature type="domain" description="Histidine kinase" evidence="13">
    <location>
        <begin position="235"/>
        <end position="447"/>
    </location>
</feature>
<evidence type="ECO:0000256" key="2">
    <source>
        <dbReference type="ARBA" id="ARBA00004141"/>
    </source>
</evidence>
<proteinExistence type="predicted"/>
<evidence type="ECO:0000256" key="10">
    <source>
        <dbReference type="ARBA" id="ARBA00022989"/>
    </source>
</evidence>
<dbReference type="InterPro" id="IPR003661">
    <property type="entry name" value="HisK_dim/P_dom"/>
</dbReference>
<dbReference type="Gene3D" id="3.30.565.10">
    <property type="entry name" value="Histidine kinase-like ATPase, C-terminal domain"/>
    <property type="match status" value="1"/>
</dbReference>